<dbReference type="PROSITE" id="PS50109">
    <property type="entry name" value="HIS_KIN"/>
    <property type="match status" value="1"/>
</dbReference>
<dbReference type="InterPro" id="IPR001789">
    <property type="entry name" value="Sig_transdc_resp-reg_receiver"/>
</dbReference>
<dbReference type="SMART" id="SM00448">
    <property type="entry name" value="REC"/>
    <property type="match status" value="1"/>
</dbReference>
<evidence type="ECO:0000259" key="16">
    <source>
        <dbReference type="PROSITE" id="PS50109"/>
    </source>
</evidence>
<keyword evidence="8" id="KW-0067">ATP-binding</keyword>
<dbReference type="PRINTS" id="PR00344">
    <property type="entry name" value="BCTRLSENSOR"/>
</dbReference>
<keyword evidence="10" id="KW-0902">Two-component regulatory system</keyword>
<dbReference type="HOGENOM" id="CLU_000445_114_66_10"/>
<sequence length="730" mass="81915">MKSSFRYILVASFITAIAAIVFLQFNSNRSTNELINGNEDLMSVLKVKSELQQVQKNVAQLEAEAKSIVIRGEDLQDGRFQQQIKRIDNSFQLLDSFETNQTIGASIQELRQLVSRKVNMNTEVLRTFAGDGKDSAEKLINTQAGQLLSDSIRWLSNQIDERYQVNVTELIRSADNSGRQAKTFGTILAIVAVVTSLIAFGYISYKIIEQQRLIHRLNISELKARQSARVKENFLANMSHEIRTPLNAILGFTGLLKQEPELSSQAGNYTTSIHKAGENLLQIVNNILDISKIEAGMMVVEHAPFEIRHTFSDIRNIYNQKCIEKGLEFIVTIDEGVPQFLLGDEVRVTQMIVNLVGNAIKFTDKGSIQVIVTSRKKTGDAITLKFQVIDTGIGMTEPEEAAIFERFQQSEEGIARRYGGTGLGLSIVKDLVHLMNGTIEVHSKKGWGSSFIIEIPFQIAEADTIVDYGPEEAPGFINAQGRKILIVEDNELNQLLLQQLFRNWAIDFDTAGNGAEAIAYLKTQKYALILMDIQMPVADGYSTAGVIRNDLKIDTPIVAMTADALPGEKERCMAAGMNEYLSKPINESELKKMIAHGLQHENLYGDSGQQEHHGQQNLQYLKLEYLTSVSRGNREYEKEVFEQFLELFPEQLDALTARIEEGDPAPVSKIVHSMKTTVGVVGLDETFYAYFDLLEKNDEKTDHRRDIAALQKISHAVLAEVKEYYDKTYR</sequence>
<evidence type="ECO:0000259" key="17">
    <source>
        <dbReference type="PROSITE" id="PS50110"/>
    </source>
</evidence>
<evidence type="ECO:0000256" key="9">
    <source>
        <dbReference type="ARBA" id="ARBA00022989"/>
    </source>
</evidence>
<dbReference type="GO" id="GO:0005524">
    <property type="term" value="F:ATP binding"/>
    <property type="evidence" value="ECO:0007669"/>
    <property type="project" value="UniProtKB-KW"/>
</dbReference>
<dbReference type="InterPro" id="IPR004358">
    <property type="entry name" value="Sig_transdc_His_kin-like_C"/>
</dbReference>
<dbReference type="InterPro" id="IPR036097">
    <property type="entry name" value="HisK_dim/P_sf"/>
</dbReference>
<dbReference type="InterPro" id="IPR003594">
    <property type="entry name" value="HATPase_dom"/>
</dbReference>
<dbReference type="Proteomes" id="UP000003586">
    <property type="component" value="Chromosome"/>
</dbReference>
<feature type="modified residue" description="Phosphohistidine" evidence="12">
    <location>
        <position position="672"/>
    </location>
</feature>
<name>W0EW85_9BACT</name>
<evidence type="ECO:0000256" key="7">
    <source>
        <dbReference type="ARBA" id="ARBA00022741"/>
    </source>
</evidence>
<keyword evidence="11 15" id="KW-0472">Membrane</keyword>
<dbReference type="eggNOG" id="COG0784">
    <property type="taxonomic scope" value="Bacteria"/>
</dbReference>
<evidence type="ECO:0000256" key="12">
    <source>
        <dbReference type="PROSITE-ProRule" id="PRU00110"/>
    </source>
</evidence>
<evidence type="ECO:0000313" key="20">
    <source>
        <dbReference type="Proteomes" id="UP000003586"/>
    </source>
</evidence>
<organism evidence="19 20">
    <name type="scientific">Niabella soli DSM 19437</name>
    <dbReference type="NCBI Taxonomy" id="929713"/>
    <lineage>
        <taxon>Bacteria</taxon>
        <taxon>Pseudomonadati</taxon>
        <taxon>Bacteroidota</taxon>
        <taxon>Chitinophagia</taxon>
        <taxon>Chitinophagales</taxon>
        <taxon>Chitinophagaceae</taxon>
        <taxon>Niabella</taxon>
    </lineage>
</organism>
<dbReference type="EC" id="2.7.13.3" evidence="3"/>
<gene>
    <name evidence="19" type="ORF">NIASO_07575</name>
</gene>
<comment type="subcellular location">
    <subcellularLocation>
        <location evidence="2">Cell membrane</location>
        <topology evidence="2">Multi-pass membrane protein</topology>
    </subcellularLocation>
</comment>
<dbReference type="Gene3D" id="3.30.565.10">
    <property type="entry name" value="Histidine kinase-like ATPase, C-terminal domain"/>
    <property type="match status" value="1"/>
</dbReference>
<dbReference type="InterPro" id="IPR003661">
    <property type="entry name" value="HisK_dim/P_dom"/>
</dbReference>
<dbReference type="CDD" id="cd16922">
    <property type="entry name" value="HATPase_EvgS-ArcB-TorS-like"/>
    <property type="match status" value="1"/>
</dbReference>
<dbReference type="PANTHER" id="PTHR45339">
    <property type="entry name" value="HYBRID SIGNAL TRANSDUCTION HISTIDINE KINASE J"/>
    <property type="match status" value="1"/>
</dbReference>
<dbReference type="CDD" id="cd17546">
    <property type="entry name" value="REC_hyHK_CKI1_RcsC-like"/>
    <property type="match status" value="1"/>
</dbReference>
<feature type="domain" description="Histidine kinase" evidence="16">
    <location>
        <begin position="237"/>
        <end position="459"/>
    </location>
</feature>
<comment type="catalytic activity">
    <reaction evidence="1">
        <text>ATP + protein L-histidine = ADP + protein N-phospho-L-histidine.</text>
        <dbReference type="EC" id="2.7.13.3"/>
    </reaction>
</comment>
<dbReference type="STRING" id="929713.NIASO_07575"/>
<evidence type="ECO:0000256" key="11">
    <source>
        <dbReference type="ARBA" id="ARBA00023136"/>
    </source>
</evidence>
<keyword evidence="14" id="KW-0175">Coiled coil</keyword>
<proteinExistence type="predicted"/>
<dbReference type="AlphaFoldDB" id="W0EW85"/>
<dbReference type="KEGG" id="nso:NIASO_07575"/>
<dbReference type="InterPro" id="IPR005467">
    <property type="entry name" value="His_kinase_dom"/>
</dbReference>
<keyword evidence="9 15" id="KW-1133">Transmembrane helix</keyword>
<evidence type="ECO:0000256" key="1">
    <source>
        <dbReference type="ARBA" id="ARBA00000085"/>
    </source>
</evidence>
<dbReference type="SUPFAM" id="SSF52172">
    <property type="entry name" value="CheY-like"/>
    <property type="match status" value="1"/>
</dbReference>
<feature type="coiled-coil region" evidence="14">
    <location>
        <begin position="44"/>
        <end position="71"/>
    </location>
</feature>
<accession>W0EW85</accession>
<keyword evidence="20" id="KW-1185">Reference proteome</keyword>
<dbReference type="Pfam" id="PF00072">
    <property type="entry name" value="Response_reg"/>
    <property type="match status" value="1"/>
</dbReference>
<dbReference type="EMBL" id="CP007035">
    <property type="protein sequence ID" value="AHF15052.1"/>
    <property type="molecule type" value="Genomic_DNA"/>
</dbReference>
<dbReference type="Pfam" id="PF00512">
    <property type="entry name" value="HisKA"/>
    <property type="match status" value="1"/>
</dbReference>
<feature type="transmembrane region" description="Helical" evidence="15">
    <location>
        <begin position="184"/>
        <end position="205"/>
    </location>
</feature>
<dbReference type="GO" id="GO:0000155">
    <property type="term" value="F:phosphorelay sensor kinase activity"/>
    <property type="evidence" value="ECO:0007669"/>
    <property type="project" value="InterPro"/>
</dbReference>
<dbReference type="InterPro" id="IPR008207">
    <property type="entry name" value="Sig_transdc_His_kin_Hpt_dom"/>
</dbReference>
<dbReference type="SMART" id="SM00388">
    <property type="entry name" value="HisKA"/>
    <property type="match status" value="1"/>
</dbReference>
<dbReference type="PANTHER" id="PTHR45339:SF1">
    <property type="entry name" value="HYBRID SIGNAL TRANSDUCTION HISTIDINE KINASE J"/>
    <property type="match status" value="1"/>
</dbReference>
<keyword evidence="6 15" id="KW-0812">Transmembrane</keyword>
<dbReference type="PROSITE" id="PS50110">
    <property type="entry name" value="RESPONSE_REGULATORY"/>
    <property type="match status" value="1"/>
</dbReference>
<evidence type="ECO:0000256" key="10">
    <source>
        <dbReference type="ARBA" id="ARBA00023012"/>
    </source>
</evidence>
<dbReference type="InterPro" id="IPR036890">
    <property type="entry name" value="HATPase_C_sf"/>
</dbReference>
<keyword evidence="7" id="KW-0547">Nucleotide-binding</keyword>
<dbReference type="OrthoDB" id="9811889at2"/>
<dbReference type="Gene3D" id="1.10.287.130">
    <property type="match status" value="1"/>
</dbReference>
<dbReference type="InterPro" id="IPR036641">
    <property type="entry name" value="HPT_dom_sf"/>
</dbReference>
<dbReference type="InterPro" id="IPR011006">
    <property type="entry name" value="CheY-like_superfamily"/>
</dbReference>
<evidence type="ECO:0000313" key="19">
    <source>
        <dbReference type="EMBL" id="AHF15052.1"/>
    </source>
</evidence>
<feature type="transmembrane region" description="Helical" evidence="15">
    <location>
        <begin position="6"/>
        <end position="25"/>
    </location>
</feature>
<dbReference type="SUPFAM" id="SSF47384">
    <property type="entry name" value="Homodimeric domain of signal transducing histidine kinase"/>
    <property type="match status" value="1"/>
</dbReference>
<dbReference type="RefSeq" id="WP_008584890.1">
    <property type="nucleotide sequence ID" value="NZ_CP007035.1"/>
</dbReference>
<evidence type="ECO:0000256" key="13">
    <source>
        <dbReference type="PROSITE-ProRule" id="PRU00169"/>
    </source>
</evidence>
<dbReference type="InterPro" id="IPR007891">
    <property type="entry name" value="CHASE3"/>
</dbReference>
<feature type="modified residue" description="4-aspartylphosphate" evidence="13">
    <location>
        <position position="532"/>
    </location>
</feature>
<evidence type="ECO:0000256" key="4">
    <source>
        <dbReference type="ARBA" id="ARBA00022475"/>
    </source>
</evidence>
<evidence type="ECO:0000256" key="3">
    <source>
        <dbReference type="ARBA" id="ARBA00012438"/>
    </source>
</evidence>
<evidence type="ECO:0000259" key="18">
    <source>
        <dbReference type="PROSITE" id="PS50894"/>
    </source>
</evidence>
<evidence type="ECO:0000256" key="14">
    <source>
        <dbReference type="SAM" id="Coils"/>
    </source>
</evidence>
<dbReference type="PROSITE" id="PS50894">
    <property type="entry name" value="HPT"/>
    <property type="match status" value="1"/>
</dbReference>
<dbReference type="eggNOG" id="COG5002">
    <property type="taxonomic scope" value="Bacteria"/>
</dbReference>
<evidence type="ECO:0000256" key="15">
    <source>
        <dbReference type="SAM" id="Phobius"/>
    </source>
</evidence>
<feature type="domain" description="Response regulatory" evidence="17">
    <location>
        <begin position="483"/>
        <end position="598"/>
    </location>
</feature>
<evidence type="ECO:0000256" key="8">
    <source>
        <dbReference type="ARBA" id="ARBA00022840"/>
    </source>
</evidence>
<dbReference type="SUPFAM" id="SSF47226">
    <property type="entry name" value="Histidine-containing phosphotransfer domain, HPT domain"/>
    <property type="match status" value="1"/>
</dbReference>
<evidence type="ECO:0000256" key="2">
    <source>
        <dbReference type="ARBA" id="ARBA00004651"/>
    </source>
</evidence>
<protein>
    <recommendedName>
        <fullName evidence="3">histidine kinase</fullName>
        <ecNumber evidence="3">2.7.13.3</ecNumber>
    </recommendedName>
</protein>
<dbReference type="Pfam" id="PF05227">
    <property type="entry name" value="CHASE3"/>
    <property type="match status" value="1"/>
</dbReference>
<dbReference type="Gene3D" id="1.20.120.160">
    <property type="entry name" value="HPT domain"/>
    <property type="match status" value="1"/>
</dbReference>
<feature type="domain" description="HPt" evidence="18">
    <location>
        <begin position="633"/>
        <end position="730"/>
    </location>
</feature>
<evidence type="ECO:0000256" key="5">
    <source>
        <dbReference type="ARBA" id="ARBA00022553"/>
    </source>
</evidence>
<dbReference type="GO" id="GO:0005886">
    <property type="term" value="C:plasma membrane"/>
    <property type="evidence" value="ECO:0007669"/>
    <property type="project" value="UniProtKB-SubCell"/>
</dbReference>
<dbReference type="Pfam" id="PF02518">
    <property type="entry name" value="HATPase_c"/>
    <property type="match status" value="1"/>
</dbReference>
<dbReference type="SUPFAM" id="SSF55874">
    <property type="entry name" value="ATPase domain of HSP90 chaperone/DNA topoisomerase II/histidine kinase"/>
    <property type="match status" value="1"/>
</dbReference>
<dbReference type="FunFam" id="3.30.565.10:FF:000010">
    <property type="entry name" value="Sensor histidine kinase RcsC"/>
    <property type="match status" value="1"/>
</dbReference>
<reference evidence="19 20" key="1">
    <citation type="submission" date="2013-12" db="EMBL/GenBank/DDBJ databases">
        <authorList>
            <consortium name="DOE Joint Genome Institute"/>
            <person name="Eisen J."/>
            <person name="Huntemann M."/>
            <person name="Han J."/>
            <person name="Chen A."/>
            <person name="Kyrpides N."/>
            <person name="Mavromatis K."/>
            <person name="Markowitz V."/>
            <person name="Palaniappan K."/>
            <person name="Ivanova N."/>
            <person name="Schaumberg A."/>
            <person name="Pati A."/>
            <person name="Liolios K."/>
            <person name="Nordberg H.P."/>
            <person name="Cantor M.N."/>
            <person name="Hua S.X."/>
            <person name="Woyke T."/>
        </authorList>
    </citation>
    <scope>NUCLEOTIDE SEQUENCE [LARGE SCALE GENOMIC DNA]</scope>
    <source>
        <strain evidence="20">DSM 19437</strain>
    </source>
</reference>
<evidence type="ECO:0000256" key="6">
    <source>
        <dbReference type="ARBA" id="ARBA00022692"/>
    </source>
</evidence>
<dbReference type="Gene3D" id="3.40.50.2300">
    <property type="match status" value="1"/>
</dbReference>
<keyword evidence="5 13" id="KW-0597">Phosphoprotein</keyword>
<dbReference type="SMART" id="SM00387">
    <property type="entry name" value="HATPase_c"/>
    <property type="match status" value="1"/>
</dbReference>
<dbReference type="CDD" id="cd00082">
    <property type="entry name" value="HisKA"/>
    <property type="match status" value="1"/>
</dbReference>
<keyword evidence="4" id="KW-1003">Cell membrane</keyword>